<dbReference type="Gene3D" id="3.40.50.1000">
    <property type="entry name" value="HAD superfamily/HAD-like"/>
    <property type="match status" value="1"/>
</dbReference>
<comment type="caution">
    <text evidence="5">The sequence shown here is derived from an EMBL/GenBank/DDBJ whole genome shotgun (WGS) entry which is preliminary data.</text>
</comment>
<dbReference type="RefSeq" id="WP_126802375.1">
    <property type="nucleotide sequence ID" value="NZ_PIPL01000001.1"/>
</dbReference>
<reference evidence="5 6" key="1">
    <citation type="journal article" date="2011" name="Front. Microbiol.">
        <title>Genomic signatures of strain selection and enhancement in Bacillus atrophaeus var. globigii, a historical biowarfare simulant.</title>
        <authorList>
            <person name="Gibbons H.S."/>
            <person name="Broomall S.M."/>
            <person name="McNew L.A."/>
            <person name="Daligault H."/>
            <person name="Chapman C."/>
            <person name="Bruce D."/>
            <person name="Karavis M."/>
            <person name="Krepps M."/>
            <person name="McGregor P.A."/>
            <person name="Hong C."/>
            <person name="Park K.H."/>
            <person name="Akmal A."/>
            <person name="Feldman A."/>
            <person name="Lin J.S."/>
            <person name="Chang W.E."/>
            <person name="Higgs B.W."/>
            <person name="Demirev P."/>
            <person name="Lindquist J."/>
            <person name="Liem A."/>
            <person name="Fochler E."/>
            <person name="Read T.D."/>
            <person name="Tapia R."/>
            <person name="Johnson S."/>
            <person name="Bishop-Lilly K.A."/>
            <person name="Detter C."/>
            <person name="Han C."/>
            <person name="Sozhamannan S."/>
            <person name="Rosenzweig C.N."/>
            <person name="Skowronski E.W."/>
        </authorList>
    </citation>
    <scope>NUCLEOTIDE SEQUENCE [LARGE SCALE GENOMIC DNA]</scope>
    <source>
        <strain evidence="5 6">MLST1</strain>
    </source>
</reference>
<keyword evidence="2" id="KW-0378">Hydrolase</keyword>
<dbReference type="InterPro" id="IPR050155">
    <property type="entry name" value="HAD-like_hydrolase_sf"/>
</dbReference>
<dbReference type="Pfam" id="PF13419">
    <property type="entry name" value="HAD_2"/>
    <property type="match status" value="1"/>
</dbReference>
<evidence type="ECO:0000313" key="5">
    <source>
        <dbReference type="EMBL" id="RUO25622.1"/>
    </source>
</evidence>
<dbReference type="GO" id="GO:0005829">
    <property type="term" value="C:cytosol"/>
    <property type="evidence" value="ECO:0007669"/>
    <property type="project" value="TreeGrafter"/>
</dbReference>
<keyword evidence="6" id="KW-1185">Reference proteome</keyword>
<dbReference type="SUPFAM" id="SSF56784">
    <property type="entry name" value="HAD-like"/>
    <property type="match status" value="1"/>
</dbReference>
<protein>
    <submittedName>
        <fullName evidence="5">Phosphoglycolate phosphatase</fullName>
    </submittedName>
</protein>
<dbReference type="InterPro" id="IPR023198">
    <property type="entry name" value="PGP-like_dom2"/>
</dbReference>
<sequence length="221" mass="24144">MPISKKSAVLFDLDGTLLDTAPSLHTALNKVLRLHQRPELELHLTRPLASHGATGLLRLGFGENFNPTTRDELRKQFLDAYAEDVSSETNYFDGVVAMLSSLQQADIPYAIVTNKPTQFTHALLPDFAALQQAGAVVCGDTLHVAKPDPAPLLYAAEQLGITAQDCWYVGDAERDIQAGKGAGMQTVLATYGYLSDEDDIQAWQAHYHIEHANDLFALLGK</sequence>
<keyword evidence="4" id="KW-0119">Carbohydrate metabolism</keyword>
<evidence type="ECO:0000256" key="3">
    <source>
        <dbReference type="ARBA" id="ARBA00022842"/>
    </source>
</evidence>
<dbReference type="OrthoDB" id="9776368at2"/>
<keyword evidence="1" id="KW-0479">Metal-binding</keyword>
<accession>A0A432W6F8</accession>
<evidence type="ECO:0000256" key="2">
    <source>
        <dbReference type="ARBA" id="ARBA00022801"/>
    </source>
</evidence>
<evidence type="ECO:0000256" key="1">
    <source>
        <dbReference type="ARBA" id="ARBA00022723"/>
    </source>
</evidence>
<dbReference type="InterPro" id="IPR023214">
    <property type="entry name" value="HAD_sf"/>
</dbReference>
<evidence type="ECO:0000313" key="6">
    <source>
        <dbReference type="Proteomes" id="UP000288293"/>
    </source>
</evidence>
<dbReference type="SFLD" id="SFLDG01129">
    <property type="entry name" value="C1.5:_HAD__Beta-PGM__Phosphata"/>
    <property type="match status" value="1"/>
</dbReference>
<dbReference type="GO" id="GO:0008967">
    <property type="term" value="F:phosphoglycolate phosphatase activity"/>
    <property type="evidence" value="ECO:0007669"/>
    <property type="project" value="TreeGrafter"/>
</dbReference>
<dbReference type="NCBIfam" id="TIGR01549">
    <property type="entry name" value="HAD-SF-IA-v1"/>
    <property type="match status" value="1"/>
</dbReference>
<dbReference type="PANTHER" id="PTHR43434">
    <property type="entry name" value="PHOSPHOGLYCOLATE PHOSPHATASE"/>
    <property type="match status" value="1"/>
</dbReference>
<name>A0A432W6F8_9GAMM</name>
<gene>
    <name evidence="5" type="primary">gph</name>
    <name evidence="5" type="ORF">CWE09_02510</name>
</gene>
<dbReference type="InterPro" id="IPR041492">
    <property type="entry name" value="HAD_2"/>
</dbReference>
<dbReference type="InterPro" id="IPR006439">
    <property type="entry name" value="HAD-SF_hydro_IA"/>
</dbReference>
<dbReference type="EMBL" id="PIPL01000001">
    <property type="protein sequence ID" value="RUO25622.1"/>
    <property type="molecule type" value="Genomic_DNA"/>
</dbReference>
<dbReference type="PANTHER" id="PTHR43434:SF23">
    <property type="entry name" value="PHOSPHOGLYCOLATE PHOSPHATASE"/>
    <property type="match status" value="1"/>
</dbReference>
<dbReference type="PRINTS" id="PR00413">
    <property type="entry name" value="HADHALOGNASE"/>
</dbReference>
<organism evidence="5 6">
    <name type="scientific">Aliidiomarina minuta</name>
    <dbReference type="NCBI Taxonomy" id="880057"/>
    <lineage>
        <taxon>Bacteria</taxon>
        <taxon>Pseudomonadati</taxon>
        <taxon>Pseudomonadota</taxon>
        <taxon>Gammaproteobacteria</taxon>
        <taxon>Alteromonadales</taxon>
        <taxon>Idiomarinaceae</taxon>
        <taxon>Aliidiomarina</taxon>
    </lineage>
</organism>
<dbReference type="NCBIfam" id="TIGR01509">
    <property type="entry name" value="HAD-SF-IA-v3"/>
    <property type="match status" value="1"/>
</dbReference>
<keyword evidence="3" id="KW-0460">Magnesium</keyword>
<dbReference type="GO" id="GO:0006281">
    <property type="term" value="P:DNA repair"/>
    <property type="evidence" value="ECO:0007669"/>
    <property type="project" value="TreeGrafter"/>
</dbReference>
<dbReference type="AlphaFoldDB" id="A0A432W6F8"/>
<dbReference type="SFLD" id="SFLDS00003">
    <property type="entry name" value="Haloacid_Dehalogenase"/>
    <property type="match status" value="1"/>
</dbReference>
<dbReference type="Gene3D" id="1.10.150.240">
    <property type="entry name" value="Putative phosphatase, domain 2"/>
    <property type="match status" value="1"/>
</dbReference>
<dbReference type="GO" id="GO:0046872">
    <property type="term" value="F:metal ion binding"/>
    <property type="evidence" value="ECO:0007669"/>
    <property type="project" value="UniProtKB-KW"/>
</dbReference>
<evidence type="ECO:0000256" key="4">
    <source>
        <dbReference type="ARBA" id="ARBA00023277"/>
    </source>
</evidence>
<dbReference type="InterPro" id="IPR036412">
    <property type="entry name" value="HAD-like_sf"/>
</dbReference>
<dbReference type="Proteomes" id="UP000288293">
    <property type="component" value="Unassembled WGS sequence"/>
</dbReference>
<proteinExistence type="predicted"/>
<dbReference type="SFLD" id="SFLDG01135">
    <property type="entry name" value="C1.5.6:_HAD__Beta-PGM__Phospha"/>
    <property type="match status" value="1"/>
</dbReference>